<dbReference type="PANTHER" id="PTHR30106:SF1">
    <property type="entry name" value="UPF0324 MEMBRANE PROTEIN FN0533"/>
    <property type="match status" value="1"/>
</dbReference>
<comment type="similarity">
    <text evidence="2">Belongs to the UPF0324 family.</text>
</comment>
<evidence type="ECO:0000256" key="7">
    <source>
        <dbReference type="SAM" id="MobiDB-lite"/>
    </source>
</evidence>
<proteinExistence type="inferred from homology"/>
<dbReference type="EMBL" id="PKHA01000010">
    <property type="protein sequence ID" value="PKY98190.1"/>
    <property type="molecule type" value="Genomic_DNA"/>
</dbReference>
<feature type="region of interest" description="Disordered" evidence="7">
    <location>
        <begin position="159"/>
        <end position="180"/>
    </location>
</feature>
<feature type="transmembrane region" description="Helical" evidence="8">
    <location>
        <begin position="299"/>
        <end position="319"/>
    </location>
</feature>
<protein>
    <submittedName>
        <fullName evidence="9">Putative sulfate exporter family transporter</fullName>
    </submittedName>
</protein>
<evidence type="ECO:0000256" key="3">
    <source>
        <dbReference type="ARBA" id="ARBA00022475"/>
    </source>
</evidence>
<name>A0A2I1KRD9_9ACTO</name>
<keyword evidence="5 8" id="KW-1133">Transmembrane helix</keyword>
<feature type="transmembrane region" description="Helical" evidence="8">
    <location>
        <begin position="40"/>
        <end position="57"/>
    </location>
</feature>
<dbReference type="PANTHER" id="PTHR30106">
    <property type="entry name" value="INNER MEMBRANE PROTEIN YEIH-RELATED"/>
    <property type="match status" value="1"/>
</dbReference>
<evidence type="ECO:0000313" key="10">
    <source>
        <dbReference type="Proteomes" id="UP000234778"/>
    </source>
</evidence>
<feature type="transmembrane region" description="Helical" evidence="8">
    <location>
        <begin position="102"/>
        <end position="120"/>
    </location>
</feature>
<sequence length="387" mass="38604">MIAVTSSSNVPQWRSWLWRVWPGVVLCGLVALTATTINDHVPLVSAMLVAIVAGVAARNFRVVPAAAEPGLALTGKTLLRLGVVLLGLRLSLRAVAALGWGALGVIALTVVAVFAVTVWVGPRLGVPHATTVLTATGTAICGAAAVAGMSAVVRADGPAGPGGAGQPGARSAGEAGDAAGGESVDEAATTAIASVTLFGTAALLVLPLLVRWLGLEATPAGVWVGASVHEVGQVVAAGGLISPEALDVAVVAKLGRVVLLAPLIAVVGALEARRAARLSGQAGDGGTSRRSGFARNRGSAPLVPWFVIGFVVSVLLRTLGEGSVPVAWFEWGSAVASFLLTMAMFAMGAAVDLRRLARGGGRALGLGAVAGVVSALVSLLGVLVLVR</sequence>
<gene>
    <name evidence="9" type="ORF">CYJ26_08975</name>
</gene>
<feature type="transmembrane region" description="Helical" evidence="8">
    <location>
        <begin position="363"/>
        <end position="386"/>
    </location>
</feature>
<keyword evidence="4 8" id="KW-0812">Transmembrane</keyword>
<accession>A0A2I1KRD9</accession>
<dbReference type="GO" id="GO:0005886">
    <property type="term" value="C:plasma membrane"/>
    <property type="evidence" value="ECO:0007669"/>
    <property type="project" value="UniProtKB-SubCell"/>
</dbReference>
<evidence type="ECO:0000256" key="6">
    <source>
        <dbReference type="ARBA" id="ARBA00023136"/>
    </source>
</evidence>
<feature type="transmembrane region" description="Helical" evidence="8">
    <location>
        <begin position="78"/>
        <end position="96"/>
    </location>
</feature>
<feature type="transmembrane region" description="Helical" evidence="8">
    <location>
        <begin position="248"/>
        <end position="270"/>
    </location>
</feature>
<dbReference type="InterPro" id="IPR018383">
    <property type="entry name" value="UPF0324_pro"/>
</dbReference>
<evidence type="ECO:0000313" key="9">
    <source>
        <dbReference type="EMBL" id="PKY98190.1"/>
    </source>
</evidence>
<feature type="transmembrane region" description="Helical" evidence="8">
    <location>
        <begin position="132"/>
        <end position="153"/>
    </location>
</feature>
<dbReference type="Pfam" id="PF03601">
    <property type="entry name" value="Cons_hypoth698"/>
    <property type="match status" value="2"/>
</dbReference>
<feature type="transmembrane region" description="Helical" evidence="8">
    <location>
        <begin position="331"/>
        <end position="351"/>
    </location>
</feature>
<dbReference type="AlphaFoldDB" id="A0A2I1KRD9"/>
<keyword evidence="3" id="KW-1003">Cell membrane</keyword>
<evidence type="ECO:0000256" key="8">
    <source>
        <dbReference type="SAM" id="Phobius"/>
    </source>
</evidence>
<evidence type="ECO:0000256" key="1">
    <source>
        <dbReference type="ARBA" id="ARBA00004651"/>
    </source>
</evidence>
<organism evidence="9 10">
    <name type="scientific">Actinomyces urogenitalis</name>
    <dbReference type="NCBI Taxonomy" id="103621"/>
    <lineage>
        <taxon>Bacteria</taxon>
        <taxon>Bacillati</taxon>
        <taxon>Actinomycetota</taxon>
        <taxon>Actinomycetes</taxon>
        <taxon>Actinomycetales</taxon>
        <taxon>Actinomycetaceae</taxon>
        <taxon>Actinomyces</taxon>
    </lineage>
</organism>
<feature type="transmembrane region" description="Helical" evidence="8">
    <location>
        <begin position="16"/>
        <end position="34"/>
    </location>
</feature>
<evidence type="ECO:0000256" key="5">
    <source>
        <dbReference type="ARBA" id="ARBA00022989"/>
    </source>
</evidence>
<comment type="caution">
    <text evidence="9">The sequence shown here is derived from an EMBL/GenBank/DDBJ whole genome shotgun (WGS) entry which is preliminary data.</text>
</comment>
<keyword evidence="6 8" id="KW-0472">Membrane</keyword>
<feature type="transmembrane region" description="Helical" evidence="8">
    <location>
        <begin position="191"/>
        <end position="210"/>
    </location>
</feature>
<dbReference type="GeneID" id="81709066"/>
<dbReference type="Proteomes" id="UP000234778">
    <property type="component" value="Unassembled WGS sequence"/>
</dbReference>
<evidence type="ECO:0000256" key="2">
    <source>
        <dbReference type="ARBA" id="ARBA00007977"/>
    </source>
</evidence>
<feature type="compositionally biased region" description="Low complexity" evidence="7">
    <location>
        <begin position="167"/>
        <end position="180"/>
    </location>
</feature>
<dbReference type="RefSeq" id="WP_101638300.1">
    <property type="nucleotide sequence ID" value="NZ_JAHAIH010000004.1"/>
</dbReference>
<evidence type="ECO:0000256" key="4">
    <source>
        <dbReference type="ARBA" id="ARBA00022692"/>
    </source>
</evidence>
<comment type="subcellular location">
    <subcellularLocation>
        <location evidence="1">Cell membrane</location>
        <topology evidence="1">Multi-pass membrane protein</topology>
    </subcellularLocation>
</comment>
<reference evidence="9 10" key="1">
    <citation type="submission" date="2017-12" db="EMBL/GenBank/DDBJ databases">
        <title>Phylogenetic diversity of female urinary microbiome.</title>
        <authorList>
            <person name="Thomas-White K."/>
            <person name="Wolfe A.J."/>
        </authorList>
    </citation>
    <scope>NUCLEOTIDE SEQUENCE [LARGE SCALE GENOMIC DNA]</scope>
    <source>
        <strain evidence="9 10">UMB0319</strain>
    </source>
</reference>